<protein>
    <submittedName>
        <fullName evidence="1">Uncharacterized protein</fullName>
    </submittedName>
</protein>
<evidence type="ECO:0000313" key="1">
    <source>
        <dbReference type="EMBL" id="GGD83124.1"/>
    </source>
</evidence>
<sequence length="61" mass="7003">MTLTRDKELWAVALQIEQIHGPDAAEFIEGRILKFEQESDEGGANLWRQIAERYFALNPDA</sequence>
<organism evidence="1 2">
    <name type="scientific">Croceicoccus mobilis</name>
    <dbReference type="NCBI Taxonomy" id="1703339"/>
    <lineage>
        <taxon>Bacteria</taxon>
        <taxon>Pseudomonadati</taxon>
        <taxon>Pseudomonadota</taxon>
        <taxon>Alphaproteobacteria</taxon>
        <taxon>Sphingomonadales</taxon>
        <taxon>Erythrobacteraceae</taxon>
        <taxon>Croceicoccus</taxon>
    </lineage>
</organism>
<evidence type="ECO:0000313" key="2">
    <source>
        <dbReference type="Proteomes" id="UP000612349"/>
    </source>
</evidence>
<accession>A0A916Z9Z0</accession>
<dbReference type="Pfam" id="PF22284">
    <property type="entry name" value="DUF6961"/>
    <property type="match status" value="1"/>
</dbReference>
<dbReference type="InterPro" id="IPR054234">
    <property type="entry name" value="DUF6961"/>
</dbReference>
<reference evidence="1" key="2">
    <citation type="submission" date="2020-09" db="EMBL/GenBank/DDBJ databases">
        <authorList>
            <person name="Sun Q."/>
            <person name="Zhou Y."/>
        </authorList>
    </citation>
    <scope>NUCLEOTIDE SEQUENCE</scope>
    <source>
        <strain evidence="1">CGMCC 1.15360</strain>
    </source>
</reference>
<name>A0A916Z9Z0_9SPHN</name>
<dbReference type="AlphaFoldDB" id="A0A916Z9Z0"/>
<dbReference type="Proteomes" id="UP000612349">
    <property type="component" value="Unassembled WGS sequence"/>
</dbReference>
<dbReference type="EMBL" id="BMIP01000013">
    <property type="protein sequence ID" value="GGD83124.1"/>
    <property type="molecule type" value="Genomic_DNA"/>
</dbReference>
<comment type="caution">
    <text evidence="1">The sequence shown here is derived from an EMBL/GenBank/DDBJ whole genome shotgun (WGS) entry which is preliminary data.</text>
</comment>
<proteinExistence type="predicted"/>
<dbReference type="OrthoDB" id="7363783at2"/>
<keyword evidence="2" id="KW-1185">Reference proteome</keyword>
<dbReference type="RefSeq" id="WP_066777935.1">
    <property type="nucleotide sequence ID" value="NZ_BMIP01000013.1"/>
</dbReference>
<reference evidence="1" key="1">
    <citation type="journal article" date="2014" name="Int. J. Syst. Evol. Microbiol.">
        <title>Complete genome sequence of Corynebacterium casei LMG S-19264T (=DSM 44701T), isolated from a smear-ripened cheese.</title>
        <authorList>
            <consortium name="US DOE Joint Genome Institute (JGI-PGF)"/>
            <person name="Walter F."/>
            <person name="Albersmeier A."/>
            <person name="Kalinowski J."/>
            <person name="Ruckert C."/>
        </authorList>
    </citation>
    <scope>NUCLEOTIDE SEQUENCE</scope>
    <source>
        <strain evidence="1">CGMCC 1.15360</strain>
    </source>
</reference>
<gene>
    <name evidence="1" type="ORF">GCM10010990_36500</name>
</gene>